<sequence length="124" mass="13885">MEGEESPPSYTEFENTDVLSPSFTDLGFTEFEKFENKDLGLSPSYTEFENKDIGLSPSYTEFENKDLGLSPGYTEFENTDIGLSPSCTEFENKDLGLSPIYTEFEENTDLGFPSSLSSKIKILV</sequence>
<protein>
    <submittedName>
        <fullName evidence="1">Uncharacterized protein</fullName>
    </submittedName>
</protein>
<reference evidence="1 2" key="1">
    <citation type="submission" date="2021-06" db="EMBL/GenBank/DDBJ databases">
        <title>Caerostris extrusa draft genome.</title>
        <authorList>
            <person name="Kono N."/>
            <person name="Arakawa K."/>
        </authorList>
    </citation>
    <scope>NUCLEOTIDE SEQUENCE [LARGE SCALE GENOMIC DNA]</scope>
</reference>
<gene>
    <name evidence="1" type="ORF">CEXT_615541</name>
</gene>
<comment type="caution">
    <text evidence="1">The sequence shown here is derived from an EMBL/GenBank/DDBJ whole genome shotgun (WGS) entry which is preliminary data.</text>
</comment>
<dbReference type="AlphaFoldDB" id="A0AAV4QWS2"/>
<proteinExistence type="predicted"/>
<keyword evidence="2" id="KW-1185">Reference proteome</keyword>
<name>A0AAV4QWS2_CAEEX</name>
<dbReference type="EMBL" id="BPLR01006912">
    <property type="protein sequence ID" value="GIY13274.1"/>
    <property type="molecule type" value="Genomic_DNA"/>
</dbReference>
<organism evidence="1 2">
    <name type="scientific">Caerostris extrusa</name>
    <name type="common">Bark spider</name>
    <name type="synonym">Caerostris bankana</name>
    <dbReference type="NCBI Taxonomy" id="172846"/>
    <lineage>
        <taxon>Eukaryota</taxon>
        <taxon>Metazoa</taxon>
        <taxon>Ecdysozoa</taxon>
        <taxon>Arthropoda</taxon>
        <taxon>Chelicerata</taxon>
        <taxon>Arachnida</taxon>
        <taxon>Araneae</taxon>
        <taxon>Araneomorphae</taxon>
        <taxon>Entelegynae</taxon>
        <taxon>Araneoidea</taxon>
        <taxon>Araneidae</taxon>
        <taxon>Caerostris</taxon>
    </lineage>
</organism>
<evidence type="ECO:0000313" key="1">
    <source>
        <dbReference type="EMBL" id="GIY13274.1"/>
    </source>
</evidence>
<accession>A0AAV4QWS2</accession>
<evidence type="ECO:0000313" key="2">
    <source>
        <dbReference type="Proteomes" id="UP001054945"/>
    </source>
</evidence>
<dbReference type="Proteomes" id="UP001054945">
    <property type="component" value="Unassembled WGS sequence"/>
</dbReference>